<sequence length="235" mass="27700">MKMDKRNKVIKIKCYNCSKLFSPFSGREKTSKYCSMKCMGRYRRGKPNGKPKDGKWIKCKICGEEFYEYKYLLGKRKYCSRKCNRLARKGIKQTDEYIKKRVVGRMGYRHSEETIQKISESNTGKIGLRGKDSPSWKGGKSPLNNLIRKSGKMNNWRKSVFKKDSYTCQITKEIGRRLHCHHVVSFKSILNEIKYAYSDGKITFERAMKYNFLWDTDNGITLSKKIHKDKHKLKE</sequence>
<accession>A0A6H1ZJR7</accession>
<gene>
    <name evidence="2" type="ORF">TM448A00720_0038</name>
    <name evidence="3" type="ORF">TM448B00242_0031</name>
</gene>
<evidence type="ECO:0000313" key="3">
    <source>
        <dbReference type="EMBL" id="QJH94557.1"/>
    </source>
</evidence>
<proteinExistence type="predicted"/>
<dbReference type="EMBL" id="MT144053">
    <property type="protein sequence ID" value="QJA47709.1"/>
    <property type="molecule type" value="Genomic_DNA"/>
</dbReference>
<protein>
    <recommendedName>
        <fullName evidence="1">Nuclease associated modular domain-containing protein</fullName>
    </recommendedName>
</protein>
<organism evidence="2">
    <name type="scientific">viral metagenome</name>
    <dbReference type="NCBI Taxonomy" id="1070528"/>
    <lineage>
        <taxon>unclassified sequences</taxon>
        <taxon>metagenomes</taxon>
        <taxon>organismal metagenomes</taxon>
    </lineage>
</organism>
<evidence type="ECO:0000259" key="1">
    <source>
        <dbReference type="SMART" id="SM00496"/>
    </source>
</evidence>
<dbReference type="Pfam" id="PF07460">
    <property type="entry name" value="NUMOD3"/>
    <property type="match status" value="1"/>
</dbReference>
<dbReference type="GO" id="GO:0003677">
    <property type="term" value="F:DNA binding"/>
    <property type="evidence" value="ECO:0007669"/>
    <property type="project" value="InterPro"/>
</dbReference>
<dbReference type="SMART" id="SM00496">
    <property type="entry name" value="IENR2"/>
    <property type="match status" value="1"/>
</dbReference>
<dbReference type="EMBL" id="MT144602">
    <property type="protein sequence ID" value="QJH94557.1"/>
    <property type="molecule type" value="Genomic_DNA"/>
</dbReference>
<feature type="domain" description="Nuclease associated modular" evidence="1">
    <location>
        <begin position="106"/>
        <end position="122"/>
    </location>
</feature>
<reference evidence="2" key="1">
    <citation type="submission" date="2020-03" db="EMBL/GenBank/DDBJ databases">
        <title>The deep terrestrial virosphere.</title>
        <authorList>
            <person name="Holmfeldt K."/>
            <person name="Nilsson E."/>
            <person name="Simone D."/>
            <person name="Lopez-Fernandez M."/>
            <person name="Wu X."/>
            <person name="de Brujin I."/>
            <person name="Lundin D."/>
            <person name="Andersson A."/>
            <person name="Bertilsson S."/>
            <person name="Dopson M."/>
        </authorList>
    </citation>
    <scope>NUCLEOTIDE SEQUENCE</scope>
    <source>
        <strain evidence="2">TM448A00720</strain>
        <strain evidence="3">TM448B00242</strain>
    </source>
</reference>
<evidence type="ECO:0000313" key="2">
    <source>
        <dbReference type="EMBL" id="QJA47709.1"/>
    </source>
</evidence>
<dbReference type="AlphaFoldDB" id="A0A6H1ZJR7"/>
<dbReference type="InterPro" id="IPR003611">
    <property type="entry name" value="NUMOD3"/>
</dbReference>
<name>A0A6H1ZJR7_9ZZZZ</name>